<name>A0A0C9XSG3_9AGAR</name>
<keyword evidence="3" id="KW-1185">Reference proteome</keyword>
<gene>
    <name evidence="2" type="ORF">K443DRAFT_153425</name>
</gene>
<dbReference type="HOGENOM" id="CLU_2347008_0_0_1"/>
<reference evidence="2 3" key="1">
    <citation type="submission" date="2014-04" db="EMBL/GenBank/DDBJ databases">
        <authorList>
            <consortium name="DOE Joint Genome Institute"/>
            <person name="Kuo A."/>
            <person name="Kohler A."/>
            <person name="Nagy L.G."/>
            <person name="Floudas D."/>
            <person name="Copeland A."/>
            <person name="Barry K.W."/>
            <person name="Cichocki N."/>
            <person name="Veneault-Fourrey C."/>
            <person name="LaButti K."/>
            <person name="Lindquist E.A."/>
            <person name="Lipzen A."/>
            <person name="Lundell T."/>
            <person name="Morin E."/>
            <person name="Murat C."/>
            <person name="Sun H."/>
            <person name="Tunlid A."/>
            <person name="Henrissat B."/>
            <person name="Grigoriev I.V."/>
            <person name="Hibbett D.S."/>
            <person name="Martin F."/>
            <person name="Nordberg H.P."/>
            <person name="Cantor M.N."/>
            <person name="Hua S.X."/>
        </authorList>
    </citation>
    <scope>NUCLEOTIDE SEQUENCE [LARGE SCALE GENOMIC DNA]</scope>
    <source>
        <strain evidence="2 3">LaAM-08-1</strain>
    </source>
</reference>
<reference evidence="3" key="2">
    <citation type="submission" date="2015-01" db="EMBL/GenBank/DDBJ databases">
        <title>Evolutionary Origins and Diversification of the Mycorrhizal Mutualists.</title>
        <authorList>
            <consortium name="DOE Joint Genome Institute"/>
            <consortium name="Mycorrhizal Genomics Consortium"/>
            <person name="Kohler A."/>
            <person name="Kuo A."/>
            <person name="Nagy L.G."/>
            <person name="Floudas D."/>
            <person name="Copeland A."/>
            <person name="Barry K.W."/>
            <person name="Cichocki N."/>
            <person name="Veneault-Fourrey C."/>
            <person name="LaButti K."/>
            <person name="Lindquist E.A."/>
            <person name="Lipzen A."/>
            <person name="Lundell T."/>
            <person name="Morin E."/>
            <person name="Murat C."/>
            <person name="Riley R."/>
            <person name="Ohm R."/>
            <person name="Sun H."/>
            <person name="Tunlid A."/>
            <person name="Henrissat B."/>
            <person name="Grigoriev I.V."/>
            <person name="Hibbett D.S."/>
            <person name="Martin F."/>
        </authorList>
    </citation>
    <scope>NUCLEOTIDE SEQUENCE [LARGE SCALE GENOMIC DNA]</scope>
    <source>
        <strain evidence="3">LaAM-08-1</strain>
    </source>
</reference>
<evidence type="ECO:0000256" key="1">
    <source>
        <dbReference type="SAM" id="MobiDB-lite"/>
    </source>
</evidence>
<dbReference type="Proteomes" id="UP000054477">
    <property type="component" value="Unassembled WGS sequence"/>
</dbReference>
<organism evidence="2 3">
    <name type="scientific">Laccaria amethystina LaAM-08-1</name>
    <dbReference type="NCBI Taxonomy" id="1095629"/>
    <lineage>
        <taxon>Eukaryota</taxon>
        <taxon>Fungi</taxon>
        <taxon>Dikarya</taxon>
        <taxon>Basidiomycota</taxon>
        <taxon>Agaricomycotina</taxon>
        <taxon>Agaricomycetes</taxon>
        <taxon>Agaricomycetidae</taxon>
        <taxon>Agaricales</taxon>
        <taxon>Agaricineae</taxon>
        <taxon>Hydnangiaceae</taxon>
        <taxon>Laccaria</taxon>
    </lineage>
</organism>
<evidence type="ECO:0000313" key="3">
    <source>
        <dbReference type="Proteomes" id="UP000054477"/>
    </source>
</evidence>
<feature type="compositionally biased region" description="Low complexity" evidence="1">
    <location>
        <begin position="25"/>
        <end position="50"/>
    </location>
</feature>
<proteinExistence type="predicted"/>
<feature type="region of interest" description="Disordered" evidence="1">
    <location>
        <begin position="25"/>
        <end position="51"/>
    </location>
</feature>
<accession>A0A0C9XSG3</accession>
<evidence type="ECO:0000313" key="2">
    <source>
        <dbReference type="EMBL" id="KIK07896.1"/>
    </source>
</evidence>
<dbReference type="EMBL" id="KN838545">
    <property type="protein sequence ID" value="KIK07896.1"/>
    <property type="molecule type" value="Genomic_DNA"/>
</dbReference>
<dbReference type="AlphaFoldDB" id="A0A0C9XSG3"/>
<protein>
    <submittedName>
        <fullName evidence="2">Uncharacterized protein</fullName>
    </submittedName>
</protein>
<sequence>MGRYGSCACSCLMFVRFRLSKVQFSSAPANPSPDSSPSRSNQSPSSQMSSATQGTYYTIFEKLELDSLVEMLAILQLMDSEIRRVGRRDAFSPCLRF</sequence>